<feature type="region of interest" description="Disordered" evidence="1">
    <location>
        <begin position="79"/>
        <end position="119"/>
    </location>
</feature>
<accession>A0A1E3IV19</accession>
<dbReference type="Proteomes" id="UP000094043">
    <property type="component" value="Chromosome 8"/>
</dbReference>
<dbReference type="KEGG" id="cdep:91090228"/>
<protein>
    <submittedName>
        <fullName evidence="2">Uncharacterized protein</fullName>
    </submittedName>
</protein>
<gene>
    <name evidence="2" type="ORF">L203_106020</name>
</gene>
<feature type="region of interest" description="Disordered" evidence="1">
    <location>
        <begin position="171"/>
        <end position="293"/>
    </location>
</feature>
<evidence type="ECO:0000256" key="1">
    <source>
        <dbReference type="SAM" id="MobiDB-lite"/>
    </source>
</evidence>
<feature type="compositionally biased region" description="Basic and acidic residues" evidence="1">
    <location>
        <begin position="206"/>
        <end position="257"/>
    </location>
</feature>
<feature type="compositionally biased region" description="Basic and acidic residues" evidence="1">
    <location>
        <begin position="174"/>
        <end position="198"/>
    </location>
</feature>
<dbReference type="OrthoDB" id="3366546at2759"/>
<dbReference type="AlphaFoldDB" id="A0A1E3IV19"/>
<sequence length="293" mass="32729">MAVMKTIFDPAAHLEKQGWKGRGTALKHGHATRPLPVVQKKTLSGIGKDRDAAVPFWDHIFAATAASLFIPSAMPSPTPSTSKWVTMAPASTPGSKSGSSSSTPQPQIPPKLSINASTRVSRDLARRQLYSRFLRGKVLLPETEEEVEETEEEWAHCKASFVRSVIEEGAVLKPEVDPRAEEGKSKGKGKEREESREQRKARKTAKRAEREARKAAHQLREGKESKGKDKYEGTKKTSKKVETLEEEKVGESRHELQISKNRNTCAEQDGKKNSKRKHREEEKEARTNKKSKS</sequence>
<evidence type="ECO:0000313" key="2">
    <source>
        <dbReference type="EMBL" id="WVN90777.1"/>
    </source>
</evidence>
<evidence type="ECO:0000313" key="3">
    <source>
        <dbReference type="Proteomes" id="UP000094043"/>
    </source>
</evidence>
<dbReference type="RefSeq" id="XP_066071477.1">
    <property type="nucleotide sequence ID" value="XM_066215380.1"/>
</dbReference>
<dbReference type="EMBL" id="CP143791">
    <property type="protein sequence ID" value="WVN90777.1"/>
    <property type="molecule type" value="Genomic_DNA"/>
</dbReference>
<organism evidence="2 3">
    <name type="scientific">Cryptococcus depauperatus CBS 7841</name>
    <dbReference type="NCBI Taxonomy" id="1295531"/>
    <lineage>
        <taxon>Eukaryota</taxon>
        <taxon>Fungi</taxon>
        <taxon>Dikarya</taxon>
        <taxon>Basidiomycota</taxon>
        <taxon>Agaricomycotina</taxon>
        <taxon>Tremellomycetes</taxon>
        <taxon>Tremellales</taxon>
        <taxon>Cryptococcaceae</taxon>
        <taxon>Cryptococcus</taxon>
    </lineage>
</organism>
<reference evidence="2" key="3">
    <citation type="submission" date="2024-01" db="EMBL/GenBank/DDBJ databases">
        <authorList>
            <person name="Coelho M.A."/>
            <person name="David-Palma M."/>
            <person name="Shea T."/>
            <person name="Sun S."/>
            <person name="Cuomo C.A."/>
            <person name="Heitman J."/>
        </authorList>
    </citation>
    <scope>NUCLEOTIDE SEQUENCE</scope>
    <source>
        <strain evidence="2">CBS 7841</strain>
    </source>
</reference>
<reference evidence="2" key="1">
    <citation type="submission" date="2016-06" db="EMBL/GenBank/DDBJ databases">
        <authorList>
            <person name="Cuomo C."/>
            <person name="Litvintseva A."/>
            <person name="Heitman J."/>
            <person name="Chen Y."/>
            <person name="Sun S."/>
            <person name="Springer D."/>
            <person name="Dromer F."/>
            <person name="Young S."/>
            <person name="Zeng Q."/>
            <person name="Chapman S."/>
            <person name="Gujja S."/>
            <person name="Saif S."/>
            <person name="Birren B."/>
        </authorList>
    </citation>
    <scope>NUCLEOTIDE SEQUENCE</scope>
    <source>
        <strain evidence="2">CBS 7841</strain>
    </source>
</reference>
<feature type="compositionally biased region" description="Low complexity" evidence="1">
    <location>
        <begin position="79"/>
        <end position="105"/>
    </location>
</feature>
<dbReference type="GeneID" id="91090228"/>
<dbReference type="VEuPathDB" id="FungiDB:L203_00727"/>
<name>A0A1E3IV19_9TREE</name>
<reference evidence="2" key="2">
    <citation type="journal article" date="2022" name="Elife">
        <title>Obligate sexual reproduction of a homothallic fungus closely related to the Cryptococcus pathogenic species complex.</title>
        <authorList>
            <person name="Passer A.R."/>
            <person name="Clancey S.A."/>
            <person name="Shea T."/>
            <person name="David-Palma M."/>
            <person name="Averette A.F."/>
            <person name="Boekhout T."/>
            <person name="Porcel B.M."/>
            <person name="Nowrousian M."/>
            <person name="Cuomo C.A."/>
            <person name="Sun S."/>
            <person name="Heitman J."/>
            <person name="Coelho M.A."/>
        </authorList>
    </citation>
    <scope>NUCLEOTIDE SEQUENCE</scope>
    <source>
        <strain evidence="2">CBS 7841</strain>
    </source>
</reference>
<keyword evidence="3" id="KW-1185">Reference proteome</keyword>
<proteinExistence type="predicted"/>